<organism evidence="1 2">
    <name type="scientific">Flavobacterium tiangeerense</name>
    <dbReference type="NCBI Taxonomy" id="459471"/>
    <lineage>
        <taxon>Bacteria</taxon>
        <taxon>Pseudomonadati</taxon>
        <taxon>Bacteroidota</taxon>
        <taxon>Flavobacteriia</taxon>
        <taxon>Flavobacteriales</taxon>
        <taxon>Flavobacteriaceae</taxon>
        <taxon>Flavobacterium</taxon>
    </lineage>
</organism>
<evidence type="ECO:0000313" key="2">
    <source>
        <dbReference type="Proteomes" id="UP000317519"/>
    </source>
</evidence>
<comment type="caution">
    <text evidence="1">The sequence shown here is derived from an EMBL/GenBank/DDBJ whole genome shotgun (WGS) entry which is preliminary data.</text>
</comment>
<proteinExistence type="predicted"/>
<gene>
    <name evidence="1" type="ORF">IQ05_01281</name>
</gene>
<dbReference type="EMBL" id="VLKO01000004">
    <property type="protein sequence ID" value="TWI00624.1"/>
    <property type="molecule type" value="Genomic_DNA"/>
</dbReference>
<protein>
    <recommendedName>
        <fullName evidence="3">Lipocalin-like protein</fullName>
    </recommendedName>
</protein>
<sequence>MKKLIALVILSISFHSCIKEQEGNGSKKDIYGKWNLVSMSGSRPNSVATGEAMSWQESYTFDKDSTFTKTRVENAKSTTVSGTFSFKKETDGEYLILTHTKKTELIGSCMGNLQEIFYFSDKNTLSSTWKNCDGPGLEYKK</sequence>
<keyword evidence="2" id="KW-1185">Reference proteome</keyword>
<dbReference type="RefSeq" id="WP_144891026.1">
    <property type="nucleotide sequence ID" value="NZ_VLKO01000004.1"/>
</dbReference>
<evidence type="ECO:0008006" key="3">
    <source>
        <dbReference type="Google" id="ProtNLM"/>
    </source>
</evidence>
<name>A0ABY3FKU2_9FLAO</name>
<dbReference type="Proteomes" id="UP000317519">
    <property type="component" value="Unassembled WGS sequence"/>
</dbReference>
<accession>A0ABY3FKU2</accession>
<reference evidence="1 2" key="1">
    <citation type="journal article" date="2015" name="Stand. Genomic Sci.">
        <title>Genomic Encyclopedia of Bacterial and Archaeal Type Strains, Phase III: the genomes of soil and plant-associated and newly described type strains.</title>
        <authorList>
            <person name="Whitman W.B."/>
            <person name="Woyke T."/>
            <person name="Klenk H.P."/>
            <person name="Zhou Y."/>
            <person name="Lilburn T.G."/>
            <person name="Beck B.J."/>
            <person name="De Vos P."/>
            <person name="Vandamme P."/>
            <person name="Eisen J.A."/>
            <person name="Garrity G."/>
            <person name="Hugenholtz P."/>
            <person name="Kyrpides N.C."/>
        </authorList>
    </citation>
    <scope>NUCLEOTIDE SEQUENCE [LARGE SCALE GENOMIC DNA]</scope>
    <source>
        <strain evidence="1 2">CGMCC 1.6847</strain>
    </source>
</reference>
<evidence type="ECO:0000313" key="1">
    <source>
        <dbReference type="EMBL" id="TWI00624.1"/>
    </source>
</evidence>